<dbReference type="STRING" id="1122189.SAMN02745165_01142"/>
<dbReference type="RefSeq" id="WP_072906616.1">
    <property type="nucleotide sequence ID" value="NZ_FQZT01000003.1"/>
</dbReference>
<dbReference type="Proteomes" id="UP000184171">
    <property type="component" value="Unassembled WGS sequence"/>
</dbReference>
<keyword evidence="5" id="KW-1185">Reference proteome</keyword>
<feature type="domain" description="CheW-like" evidence="3">
    <location>
        <begin position="22"/>
        <end position="162"/>
    </location>
</feature>
<evidence type="ECO:0000259" key="2">
    <source>
        <dbReference type="PROSITE" id="PS50110"/>
    </source>
</evidence>
<dbReference type="EMBL" id="FQZT01000003">
    <property type="protein sequence ID" value="SHI92206.1"/>
    <property type="molecule type" value="Genomic_DNA"/>
</dbReference>
<dbReference type="Gene3D" id="2.40.50.180">
    <property type="entry name" value="CheA-289, Domain 4"/>
    <property type="match status" value="1"/>
</dbReference>
<dbReference type="GO" id="GO:0000160">
    <property type="term" value="P:phosphorelay signal transduction system"/>
    <property type="evidence" value="ECO:0007669"/>
    <property type="project" value="InterPro"/>
</dbReference>
<dbReference type="OrthoDB" id="9806105at2"/>
<dbReference type="SUPFAM" id="SSF50341">
    <property type="entry name" value="CheW-like"/>
    <property type="match status" value="1"/>
</dbReference>
<evidence type="ECO:0000259" key="3">
    <source>
        <dbReference type="PROSITE" id="PS50851"/>
    </source>
</evidence>
<reference evidence="4 5" key="1">
    <citation type="submission" date="2016-11" db="EMBL/GenBank/DDBJ databases">
        <authorList>
            <person name="Jaros S."/>
            <person name="Januszkiewicz K."/>
            <person name="Wedrychowicz H."/>
        </authorList>
    </citation>
    <scope>NUCLEOTIDE SEQUENCE [LARGE SCALE GENOMIC DNA]</scope>
    <source>
        <strain evidence="4 5">DSM 5091</strain>
    </source>
</reference>
<dbReference type="InterPro" id="IPR001789">
    <property type="entry name" value="Sig_transdc_resp-reg_receiver"/>
</dbReference>
<evidence type="ECO:0000313" key="4">
    <source>
        <dbReference type="EMBL" id="SHI92206.1"/>
    </source>
</evidence>
<keyword evidence="1" id="KW-0597">Phosphoprotein</keyword>
<dbReference type="PANTHER" id="PTHR47233:SF3">
    <property type="entry name" value="CHEMOTAXIS PROTEIN CHEV"/>
    <property type="match status" value="1"/>
</dbReference>
<organism evidence="4 5">
    <name type="scientific">Malonomonas rubra DSM 5091</name>
    <dbReference type="NCBI Taxonomy" id="1122189"/>
    <lineage>
        <taxon>Bacteria</taxon>
        <taxon>Pseudomonadati</taxon>
        <taxon>Thermodesulfobacteriota</taxon>
        <taxon>Desulfuromonadia</taxon>
        <taxon>Desulfuromonadales</taxon>
        <taxon>Geopsychrobacteraceae</taxon>
        <taxon>Malonomonas</taxon>
    </lineage>
</organism>
<sequence length="306" mass="34062">MTEQSNSLDEAIRRSKLSSSNQMEMLTFRLTDGQLYGINVFKIIEILECPERIDKLPQSHPAVKGVISFRGQGITVIDVSESIGMEKVDFQNELAYLVVCEYNNQLNAFLVKQPETLLTRGWDEIKKPEGFHAPSVVAIGYADNEEMILILDIETVLVDVIGMDANLDQQFITQAAAKCAGKKVLLVDDSNSAMSLMQNTMEKLGIEHNSFNSAVKALEYLHTQIDQNQPPRYDLIISDIEMPGMDGFTFTRNVRSLDDMTGTPIALHSSMSNPTNQQKAVEAGADEFIPKFNPEALSELVLRLTA</sequence>
<dbReference type="GO" id="GO:0006935">
    <property type="term" value="P:chemotaxis"/>
    <property type="evidence" value="ECO:0007669"/>
    <property type="project" value="InterPro"/>
</dbReference>
<dbReference type="SMART" id="SM00448">
    <property type="entry name" value="REC"/>
    <property type="match status" value="1"/>
</dbReference>
<dbReference type="SMART" id="SM00260">
    <property type="entry name" value="CheW"/>
    <property type="match status" value="1"/>
</dbReference>
<dbReference type="Gene3D" id="2.30.30.40">
    <property type="entry name" value="SH3 Domains"/>
    <property type="match status" value="1"/>
</dbReference>
<dbReference type="PANTHER" id="PTHR47233">
    <property type="entry name" value="CHEMOTAXIS PROTEIN CHEV"/>
    <property type="match status" value="1"/>
</dbReference>
<proteinExistence type="predicted"/>
<dbReference type="SUPFAM" id="SSF52172">
    <property type="entry name" value="CheY-like"/>
    <property type="match status" value="1"/>
</dbReference>
<dbReference type="PROSITE" id="PS50110">
    <property type="entry name" value="RESPONSE_REGULATORY"/>
    <property type="match status" value="1"/>
</dbReference>
<dbReference type="InterPro" id="IPR002545">
    <property type="entry name" value="CheW-lke_dom"/>
</dbReference>
<dbReference type="Pfam" id="PF00072">
    <property type="entry name" value="Response_reg"/>
    <property type="match status" value="1"/>
</dbReference>
<protein>
    <submittedName>
        <fullName evidence="4">Two-component system, chemotaxis family, response regulator CheV</fullName>
    </submittedName>
</protein>
<dbReference type="PROSITE" id="PS50851">
    <property type="entry name" value="CHEW"/>
    <property type="match status" value="1"/>
</dbReference>
<dbReference type="AlphaFoldDB" id="A0A1M6F3H9"/>
<dbReference type="InterPro" id="IPR011006">
    <property type="entry name" value="CheY-like_superfamily"/>
</dbReference>
<accession>A0A1M6F3H9</accession>
<dbReference type="Pfam" id="PF01584">
    <property type="entry name" value="CheW"/>
    <property type="match status" value="1"/>
</dbReference>
<evidence type="ECO:0000313" key="5">
    <source>
        <dbReference type="Proteomes" id="UP000184171"/>
    </source>
</evidence>
<dbReference type="InterPro" id="IPR036061">
    <property type="entry name" value="CheW-like_dom_sf"/>
</dbReference>
<dbReference type="PIRSF" id="PIRSF002867">
    <property type="entry name" value="CheV"/>
    <property type="match status" value="1"/>
</dbReference>
<gene>
    <name evidence="4" type="ORF">SAMN02745165_01142</name>
</gene>
<dbReference type="Gene3D" id="3.40.50.2300">
    <property type="match status" value="1"/>
</dbReference>
<feature type="domain" description="Response regulatory" evidence="2">
    <location>
        <begin position="183"/>
        <end position="306"/>
    </location>
</feature>
<dbReference type="InterPro" id="IPR024181">
    <property type="entry name" value="Chemotax_regulator_CheV"/>
</dbReference>
<feature type="modified residue" description="4-aspartylphosphate" evidence="1">
    <location>
        <position position="239"/>
    </location>
</feature>
<name>A0A1M6F3H9_MALRU</name>
<evidence type="ECO:0000256" key="1">
    <source>
        <dbReference type="PROSITE-ProRule" id="PRU00169"/>
    </source>
</evidence>